<evidence type="ECO:0000313" key="3">
    <source>
        <dbReference type="Proteomes" id="UP000231136"/>
    </source>
</evidence>
<dbReference type="AlphaFoldDB" id="A0A2H0DTK7"/>
<dbReference type="Pfam" id="PF00534">
    <property type="entry name" value="Glycos_transf_1"/>
    <property type="match status" value="1"/>
</dbReference>
<keyword evidence="2" id="KW-0808">Transferase</keyword>
<dbReference type="Gene3D" id="3.40.50.2000">
    <property type="entry name" value="Glycogen Phosphorylase B"/>
    <property type="match status" value="2"/>
</dbReference>
<dbReference type="PANTHER" id="PTHR45947:SF3">
    <property type="entry name" value="SULFOQUINOVOSYL TRANSFERASE SQD2"/>
    <property type="match status" value="1"/>
</dbReference>
<dbReference type="InterPro" id="IPR001296">
    <property type="entry name" value="Glyco_trans_1"/>
</dbReference>
<reference evidence="2 3" key="1">
    <citation type="submission" date="2017-09" db="EMBL/GenBank/DDBJ databases">
        <title>Depth-based differentiation of microbial function through sediment-hosted aquifers and enrichment of novel symbionts in the deep terrestrial subsurface.</title>
        <authorList>
            <person name="Probst A.J."/>
            <person name="Ladd B."/>
            <person name="Jarett J.K."/>
            <person name="Geller-Mcgrath D.E."/>
            <person name="Sieber C.M."/>
            <person name="Emerson J.B."/>
            <person name="Anantharaman K."/>
            <person name="Thomas B.C."/>
            <person name="Malmstrom R."/>
            <person name="Stieglmeier M."/>
            <person name="Klingl A."/>
            <person name="Woyke T."/>
            <person name="Ryan C.M."/>
            <person name="Banfield J.F."/>
        </authorList>
    </citation>
    <scope>NUCLEOTIDE SEQUENCE [LARGE SCALE GENOMIC DNA]</scope>
    <source>
        <strain evidence="2">CG22_combo_CG10-13_8_21_14_all_43_12</strain>
    </source>
</reference>
<organism evidence="2 3">
    <name type="scientific">Candidatus Collierbacteria bacterium CG22_combo_CG10-13_8_21_14_all_43_12</name>
    <dbReference type="NCBI Taxonomy" id="1974537"/>
    <lineage>
        <taxon>Bacteria</taxon>
        <taxon>Candidatus Collieribacteriota</taxon>
    </lineage>
</organism>
<evidence type="ECO:0000313" key="2">
    <source>
        <dbReference type="EMBL" id="PIP85454.1"/>
    </source>
</evidence>
<dbReference type="EMBL" id="PCTR01000125">
    <property type="protein sequence ID" value="PIP85454.1"/>
    <property type="molecule type" value="Genomic_DNA"/>
</dbReference>
<dbReference type="GO" id="GO:0016757">
    <property type="term" value="F:glycosyltransferase activity"/>
    <property type="evidence" value="ECO:0007669"/>
    <property type="project" value="InterPro"/>
</dbReference>
<dbReference type="SUPFAM" id="SSF53756">
    <property type="entry name" value="UDP-Glycosyltransferase/glycogen phosphorylase"/>
    <property type="match status" value="1"/>
</dbReference>
<evidence type="ECO:0000259" key="1">
    <source>
        <dbReference type="Pfam" id="PF00534"/>
    </source>
</evidence>
<dbReference type="InterPro" id="IPR050194">
    <property type="entry name" value="Glycosyltransferase_grp1"/>
</dbReference>
<dbReference type="PANTHER" id="PTHR45947">
    <property type="entry name" value="SULFOQUINOVOSYL TRANSFERASE SQD2"/>
    <property type="match status" value="1"/>
</dbReference>
<proteinExistence type="predicted"/>
<accession>A0A2H0DTK7</accession>
<sequence>MGKNGEGNHLGIQNSPKMKIALVYDRINKFGGAERLLLSLHRLYPDAPIYTLVHEPKDSHWAEGIQIIPTFLNKIFFLRSRHEWLAPIAPLAFETHDLSCFDIVISVTSSDAKSVITRPHQLHICYCLTPTRYFWSGASEYKEDKKMKLIPKATIEYFRQVDLVTSQRPDEYISISNEVQSRVKKYYKRSSEVIYPPIEDKFYSKTQISPDNRDYYLVVSRLVPYKKVDLAIHAFNQLRFPLVIVGVGSEETKLKKMAGSNISFVGAIDDERLIQYYRHARALIFPQKEDFGLVPIEAQASGTPVIAYAKGGVLETVIAGKTGYFFDKQSEESLILAIRQFENKKLLPKDCVINAQRFGYKNFSSQFTGLINYYYDRRKQSS</sequence>
<comment type="caution">
    <text evidence="2">The sequence shown here is derived from an EMBL/GenBank/DDBJ whole genome shotgun (WGS) entry which is preliminary data.</text>
</comment>
<feature type="domain" description="Glycosyl transferase family 1" evidence="1">
    <location>
        <begin position="205"/>
        <end position="357"/>
    </location>
</feature>
<gene>
    <name evidence="2" type="ORF">COW83_04210</name>
</gene>
<name>A0A2H0DTK7_9BACT</name>
<dbReference type="Proteomes" id="UP000231136">
    <property type="component" value="Unassembled WGS sequence"/>
</dbReference>
<protein>
    <submittedName>
        <fullName evidence="2">Glycosyl transferase</fullName>
    </submittedName>
</protein>